<dbReference type="SMART" id="SM00256">
    <property type="entry name" value="FBOX"/>
    <property type="match status" value="1"/>
</dbReference>
<dbReference type="OMA" id="SIWHYAL"/>
<protein>
    <recommendedName>
        <fullName evidence="1">F-box domain-containing protein</fullName>
    </recommendedName>
</protein>
<dbReference type="PROSITE" id="PS50181">
    <property type="entry name" value="FBOX"/>
    <property type="match status" value="1"/>
</dbReference>
<evidence type="ECO:0000313" key="2">
    <source>
        <dbReference type="EMBL" id="OJT02003.1"/>
    </source>
</evidence>
<dbReference type="SUPFAM" id="SSF81383">
    <property type="entry name" value="F-box domain"/>
    <property type="match status" value="1"/>
</dbReference>
<keyword evidence="3" id="KW-1185">Reference proteome</keyword>
<dbReference type="InterPro" id="IPR036047">
    <property type="entry name" value="F-box-like_dom_sf"/>
</dbReference>
<dbReference type="Proteomes" id="UP000184267">
    <property type="component" value="Unassembled WGS sequence"/>
</dbReference>
<sequence length="469" mass="51751">MLYRLPYDVLLGILRRLGARDVVKLCSTCRALYSLISDRSIWHYALSRLLLRYPQPQLARRLEALTTEELKAQVLLSAQLDRLWHGSDYKPRLVRNFRCDSAVEHVNLVAGGHWVVVVLYDGSLQLHQLGAPAPAVTLSHSLTEDESVFYLSSRQSFTDDHEDLIILQMGVRYDQCNIYVYHIEVVGPVPTFVLVGKISVNGSVWCCASGGGYLVYGLESGDGDMVLHFCLVSADQYDSEGKISQVSMNIGPWSADEDFSISVLSDRLLMLAYHGGLSVYEIPAPAPDTPSARPVRPVWSRRCDIGAGIYRISPFSWDAHRHPVIVAGSRALHVLRVCPHLPPGGGVVDYREIPYPLAPGPGGELGHVGLGAVGMRRAIWDCTEARNGALHVHFRTYSLPRSILDLAEDDPDLEEGELGLQGRLGSFTVTLDPEEHLVNLCLEEGSGRVCLLLNNIVTGARRICVIDVV</sequence>
<proteinExistence type="predicted"/>
<dbReference type="SUPFAM" id="SSF50978">
    <property type="entry name" value="WD40 repeat-like"/>
    <property type="match status" value="1"/>
</dbReference>
<evidence type="ECO:0000313" key="3">
    <source>
        <dbReference type="Proteomes" id="UP000184267"/>
    </source>
</evidence>
<dbReference type="Gene3D" id="1.20.1280.50">
    <property type="match status" value="1"/>
</dbReference>
<dbReference type="InterPro" id="IPR001810">
    <property type="entry name" value="F-box_dom"/>
</dbReference>
<comment type="caution">
    <text evidence="2">The sequence shown here is derived from an EMBL/GenBank/DDBJ whole genome shotgun (WGS) entry which is preliminary data.</text>
</comment>
<reference evidence="2 3" key="1">
    <citation type="submission" date="2016-10" db="EMBL/GenBank/DDBJ databases">
        <title>Genome sequence of the basidiomycete white-rot fungus Trametes pubescens.</title>
        <authorList>
            <person name="Makela M.R."/>
            <person name="Granchi Z."/>
            <person name="Peng M."/>
            <person name="De Vries R.P."/>
            <person name="Grigoriev I."/>
            <person name="Riley R."/>
            <person name="Hilden K."/>
        </authorList>
    </citation>
    <scope>NUCLEOTIDE SEQUENCE [LARGE SCALE GENOMIC DNA]</scope>
    <source>
        <strain evidence="2 3">FBCC735</strain>
    </source>
</reference>
<dbReference type="AlphaFoldDB" id="A0A1M2V343"/>
<feature type="domain" description="F-box" evidence="1">
    <location>
        <begin position="1"/>
        <end position="45"/>
    </location>
</feature>
<evidence type="ECO:0000259" key="1">
    <source>
        <dbReference type="PROSITE" id="PS50181"/>
    </source>
</evidence>
<gene>
    <name evidence="2" type="ORF">TRAPUB_7537</name>
</gene>
<dbReference type="Pfam" id="PF12937">
    <property type="entry name" value="F-box-like"/>
    <property type="match status" value="1"/>
</dbReference>
<accession>A0A1M2V343</accession>
<name>A0A1M2V343_TRAPU</name>
<dbReference type="EMBL" id="MNAD01001707">
    <property type="protein sequence ID" value="OJT02003.1"/>
    <property type="molecule type" value="Genomic_DNA"/>
</dbReference>
<dbReference type="InterPro" id="IPR036322">
    <property type="entry name" value="WD40_repeat_dom_sf"/>
</dbReference>
<dbReference type="OrthoDB" id="3268567at2759"/>
<organism evidence="2 3">
    <name type="scientific">Trametes pubescens</name>
    <name type="common">White-rot fungus</name>
    <dbReference type="NCBI Taxonomy" id="154538"/>
    <lineage>
        <taxon>Eukaryota</taxon>
        <taxon>Fungi</taxon>
        <taxon>Dikarya</taxon>
        <taxon>Basidiomycota</taxon>
        <taxon>Agaricomycotina</taxon>
        <taxon>Agaricomycetes</taxon>
        <taxon>Polyporales</taxon>
        <taxon>Polyporaceae</taxon>
        <taxon>Trametes</taxon>
    </lineage>
</organism>